<sequence>MPQWPLVLSSFITACSIFAPHPCLAAQTTYQVDPSFTPTARGTPSPISATILRPSAGETVTGGQPYTVTWSPAPPLPQPLMVELEISGPAFSYLYNSSYECNGWLVNPRCGKIALNIPSGTTWVWDVPFSTAFANHRLDVSDQVNPMSLRIYDPGRSSGWSASSGDFHYFVPTNDSLTMTSSRTGTMASSRTGTSGSSSSMSTPTSVSPSSTATTSTTSNAAAAGPQITGYAWGIIGLAGAFL</sequence>
<dbReference type="EMBL" id="PDNA01000142">
    <property type="protein sequence ID" value="PGH10754.1"/>
    <property type="molecule type" value="Genomic_DNA"/>
</dbReference>
<dbReference type="AlphaFoldDB" id="A0A2B7XGA0"/>
<feature type="chain" id="PRO_5012089522" evidence="2">
    <location>
        <begin position="26"/>
        <end position="243"/>
    </location>
</feature>
<proteinExistence type="predicted"/>
<dbReference type="OrthoDB" id="4507314at2759"/>
<evidence type="ECO:0000313" key="4">
    <source>
        <dbReference type="Proteomes" id="UP000224634"/>
    </source>
</evidence>
<evidence type="ECO:0000256" key="1">
    <source>
        <dbReference type="SAM" id="MobiDB-lite"/>
    </source>
</evidence>
<dbReference type="Proteomes" id="UP000224634">
    <property type="component" value="Unassembled WGS sequence"/>
</dbReference>
<keyword evidence="4" id="KW-1185">Reference proteome</keyword>
<accession>A0A2B7XGA0</accession>
<keyword evidence="2" id="KW-0732">Signal</keyword>
<name>A0A2B7XGA0_POLH7</name>
<organism evidence="3 4">
    <name type="scientific">Polytolypa hystricis (strain UAMH7299)</name>
    <dbReference type="NCBI Taxonomy" id="1447883"/>
    <lineage>
        <taxon>Eukaryota</taxon>
        <taxon>Fungi</taxon>
        <taxon>Dikarya</taxon>
        <taxon>Ascomycota</taxon>
        <taxon>Pezizomycotina</taxon>
        <taxon>Eurotiomycetes</taxon>
        <taxon>Eurotiomycetidae</taxon>
        <taxon>Onygenales</taxon>
        <taxon>Onygenales incertae sedis</taxon>
        <taxon>Polytolypa</taxon>
    </lineage>
</organism>
<feature type="signal peptide" evidence="2">
    <location>
        <begin position="1"/>
        <end position="25"/>
    </location>
</feature>
<evidence type="ECO:0000313" key="3">
    <source>
        <dbReference type="EMBL" id="PGH10754.1"/>
    </source>
</evidence>
<reference evidence="3 4" key="1">
    <citation type="submission" date="2017-10" db="EMBL/GenBank/DDBJ databases">
        <title>Comparative genomics in systemic dimorphic fungi from Ajellomycetaceae.</title>
        <authorList>
            <person name="Munoz J.F."/>
            <person name="Mcewen J.G."/>
            <person name="Clay O.K."/>
            <person name="Cuomo C.A."/>
        </authorList>
    </citation>
    <scope>NUCLEOTIDE SEQUENCE [LARGE SCALE GENOMIC DNA]</scope>
    <source>
        <strain evidence="3 4">UAMH7299</strain>
    </source>
</reference>
<feature type="compositionally biased region" description="Low complexity" evidence="1">
    <location>
        <begin position="180"/>
        <end position="219"/>
    </location>
</feature>
<comment type="caution">
    <text evidence="3">The sequence shown here is derived from an EMBL/GenBank/DDBJ whole genome shotgun (WGS) entry which is preliminary data.</text>
</comment>
<feature type="region of interest" description="Disordered" evidence="1">
    <location>
        <begin position="180"/>
        <end position="221"/>
    </location>
</feature>
<protein>
    <submittedName>
        <fullName evidence="3">Uncharacterized protein</fullName>
    </submittedName>
</protein>
<evidence type="ECO:0000256" key="2">
    <source>
        <dbReference type="SAM" id="SignalP"/>
    </source>
</evidence>
<gene>
    <name evidence="3" type="ORF">AJ80_07404</name>
</gene>